<feature type="transmembrane region" description="Helical" evidence="1">
    <location>
        <begin position="79"/>
        <end position="102"/>
    </location>
</feature>
<keyword evidence="1" id="KW-0472">Membrane</keyword>
<evidence type="ECO:0008006" key="4">
    <source>
        <dbReference type="Google" id="ProtNLM"/>
    </source>
</evidence>
<proteinExistence type="predicted"/>
<dbReference type="EMBL" id="BAAAEU010000001">
    <property type="protein sequence ID" value="GAA0704806.1"/>
    <property type="molecule type" value="Genomic_DNA"/>
</dbReference>
<evidence type="ECO:0000313" key="2">
    <source>
        <dbReference type="EMBL" id="GAA0704806.1"/>
    </source>
</evidence>
<keyword evidence="3" id="KW-1185">Reference proteome</keyword>
<organism evidence="2 3">
    <name type="scientific">Dokdonella soli</name>
    <dbReference type="NCBI Taxonomy" id="529810"/>
    <lineage>
        <taxon>Bacteria</taxon>
        <taxon>Pseudomonadati</taxon>
        <taxon>Pseudomonadota</taxon>
        <taxon>Gammaproteobacteria</taxon>
        <taxon>Lysobacterales</taxon>
        <taxon>Rhodanobacteraceae</taxon>
        <taxon>Dokdonella</taxon>
    </lineage>
</organism>
<keyword evidence="1" id="KW-0812">Transmembrane</keyword>
<feature type="transmembrane region" description="Helical" evidence="1">
    <location>
        <begin position="54"/>
        <end position="73"/>
    </location>
</feature>
<sequence length="182" mass="18639">MFGCSLRPAMRAKLLLVLAGKPSSLQPPVTIRKPDVGVPVHTAITGSNPATVKLASVALMFTYSTAAPVVYVYQTVSAIWPSAALNAAGAGLTNVTFLQVIIGSVASTVARLTFATVPLCGVAGVSATGAAGLLIWIALVHVSFAGAVCAQTAFAQPARAIRDRARNAVPAVCRFIPLAPMK</sequence>
<evidence type="ECO:0000256" key="1">
    <source>
        <dbReference type="SAM" id="Phobius"/>
    </source>
</evidence>
<accession>A0ABN1IBJ1</accession>
<dbReference type="Proteomes" id="UP001501523">
    <property type="component" value="Unassembled WGS sequence"/>
</dbReference>
<gene>
    <name evidence="2" type="ORF">GCM10009105_01860</name>
</gene>
<comment type="caution">
    <text evidence="2">The sequence shown here is derived from an EMBL/GenBank/DDBJ whole genome shotgun (WGS) entry which is preliminary data.</text>
</comment>
<reference evidence="2 3" key="1">
    <citation type="journal article" date="2019" name="Int. J. Syst. Evol. Microbiol.">
        <title>The Global Catalogue of Microorganisms (GCM) 10K type strain sequencing project: providing services to taxonomists for standard genome sequencing and annotation.</title>
        <authorList>
            <consortium name="The Broad Institute Genomics Platform"/>
            <consortium name="The Broad Institute Genome Sequencing Center for Infectious Disease"/>
            <person name="Wu L."/>
            <person name="Ma J."/>
        </authorList>
    </citation>
    <scope>NUCLEOTIDE SEQUENCE [LARGE SCALE GENOMIC DNA]</scope>
    <source>
        <strain evidence="2 3">JCM 15421</strain>
    </source>
</reference>
<name>A0ABN1IBJ1_9GAMM</name>
<protein>
    <recommendedName>
        <fullName evidence="4">MFS transporter</fullName>
    </recommendedName>
</protein>
<keyword evidence="1" id="KW-1133">Transmembrane helix</keyword>
<evidence type="ECO:0000313" key="3">
    <source>
        <dbReference type="Proteomes" id="UP001501523"/>
    </source>
</evidence>